<gene>
    <name evidence="4" type="ORF">GQ61_03015</name>
</gene>
<proteinExistence type="inferred from homology"/>
<dbReference type="RefSeq" id="WP_085783861.1">
    <property type="nucleotide sequence ID" value="NZ_CP008743.1"/>
</dbReference>
<dbReference type="EMBL" id="CP008743">
    <property type="protein sequence ID" value="ARN84464.1"/>
    <property type="molecule type" value="Genomic_DNA"/>
</dbReference>
<dbReference type="NCBIfam" id="TIGR00654">
    <property type="entry name" value="PhzF_family"/>
    <property type="match status" value="1"/>
</dbReference>
<dbReference type="InterPro" id="IPR003719">
    <property type="entry name" value="Phenazine_PhzF-like"/>
</dbReference>
<keyword evidence="2" id="KW-0413">Isomerase</keyword>
<reference evidence="4 5" key="1">
    <citation type="submission" date="2014-06" db="EMBL/GenBank/DDBJ databases">
        <title>The genome of the endonuclear symbiont Nucleicultrix amoebiphila.</title>
        <authorList>
            <person name="Schulz F."/>
            <person name="Horn M."/>
        </authorList>
    </citation>
    <scope>NUCLEOTIDE SEQUENCE [LARGE SCALE GENOMIC DNA]</scope>
    <source>
        <strain evidence="4 5">FS5</strain>
    </source>
</reference>
<dbReference type="Pfam" id="PF02567">
    <property type="entry name" value="PhzC-PhzF"/>
    <property type="match status" value="1"/>
</dbReference>
<comment type="similarity">
    <text evidence="1">Belongs to the PhzF family.</text>
</comment>
<dbReference type="GO" id="GO:0016853">
    <property type="term" value="F:isomerase activity"/>
    <property type="evidence" value="ECO:0007669"/>
    <property type="project" value="UniProtKB-KW"/>
</dbReference>
<dbReference type="Gene3D" id="3.10.310.10">
    <property type="entry name" value="Diaminopimelate Epimerase, Chain A, domain 1"/>
    <property type="match status" value="2"/>
</dbReference>
<name>A0A1W6N3K9_9PROT</name>
<evidence type="ECO:0000313" key="4">
    <source>
        <dbReference type="EMBL" id="ARN84464.1"/>
    </source>
</evidence>
<evidence type="ECO:0000313" key="5">
    <source>
        <dbReference type="Proteomes" id="UP000237351"/>
    </source>
</evidence>
<sequence>MKINFWLVDAFTDQPFKGNPAAVMLVDDFPSDQICQKIAQEIHYSETAFVKPIKYEQFQLRWFSPKVEVDFCGHATLAAAHVLLHENIVQDQELHFITKSGPLRVTKADDNLLLLNLPLQKGEEDVDLKIFKSILEVPVLKAVRVINDVIVEIPEDINLQSLHVDIKRLEDTKFRGIIITQKSKGDFDFISRFFVPNESITEDPVTGSAHCKLADYWMHKLKKTEFKAYQASSRGGVIDIEVQGNRVLLKSQATILMRGSWIANT</sequence>
<dbReference type="PIRSF" id="PIRSF016184">
    <property type="entry name" value="PhzC_PhzF"/>
    <property type="match status" value="1"/>
</dbReference>
<organism evidence="4 5">
    <name type="scientific">Candidatus Nucleicultrix amoebiphila FS5</name>
    <dbReference type="NCBI Taxonomy" id="1414854"/>
    <lineage>
        <taxon>Bacteria</taxon>
        <taxon>Pseudomonadati</taxon>
        <taxon>Pseudomonadota</taxon>
        <taxon>Alphaproteobacteria</taxon>
        <taxon>Holosporales</taxon>
        <taxon>Candidatus Nucleicultricaceae</taxon>
        <taxon>Candidatus Nucleicultrix</taxon>
    </lineage>
</organism>
<evidence type="ECO:0000256" key="2">
    <source>
        <dbReference type="ARBA" id="ARBA00023235"/>
    </source>
</evidence>
<dbReference type="GO" id="GO:0005737">
    <property type="term" value="C:cytoplasm"/>
    <property type="evidence" value="ECO:0007669"/>
    <property type="project" value="TreeGrafter"/>
</dbReference>
<keyword evidence="5" id="KW-1185">Reference proteome</keyword>
<evidence type="ECO:0008006" key="6">
    <source>
        <dbReference type="Google" id="ProtNLM"/>
    </source>
</evidence>
<evidence type="ECO:0000256" key="1">
    <source>
        <dbReference type="ARBA" id="ARBA00008270"/>
    </source>
</evidence>
<accession>A0A1W6N3K9</accession>
<dbReference type="Proteomes" id="UP000237351">
    <property type="component" value="Chromosome"/>
</dbReference>
<protein>
    <recommendedName>
        <fullName evidence="6">Isomerase</fullName>
    </recommendedName>
</protein>
<evidence type="ECO:0000256" key="3">
    <source>
        <dbReference type="PIRSR" id="PIRSR016184-1"/>
    </source>
</evidence>
<dbReference type="PANTHER" id="PTHR13774:SF17">
    <property type="entry name" value="PHENAZINE BIOSYNTHESIS-LIKE DOMAIN-CONTAINING PROTEIN"/>
    <property type="match status" value="1"/>
</dbReference>
<dbReference type="OrthoDB" id="9788221at2"/>
<dbReference type="PANTHER" id="PTHR13774">
    <property type="entry name" value="PHENAZINE BIOSYNTHESIS PROTEIN"/>
    <property type="match status" value="1"/>
</dbReference>
<dbReference type="KEGG" id="naf:GQ61_03015"/>
<feature type="active site" evidence="3">
    <location>
        <position position="46"/>
    </location>
</feature>
<dbReference type="SUPFAM" id="SSF54506">
    <property type="entry name" value="Diaminopimelate epimerase-like"/>
    <property type="match status" value="1"/>
</dbReference>
<dbReference type="AlphaFoldDB" id="A0A1W6N3K9"/>